<name>A0A7Z0EQH4_9ACTN</name>
<proteinExistence type="predicted"/>
<dbReference type="AlphaFoldDB" id="A0A7Z0EQH4"/>
<dbReference type="GO" id="GO:1990281">
    <property type="term" value="C:efflux pump complex"/>
    <property type="evidence" value="ECO:0007669"/>
    <property type="project" value="TreeGrafter"/>
</dbReference>
<dbReference type="InterPro" id="IPR058627">
    <property type="entry name" value="MdtA-like_C"/>
</dbReference>
<accession>A0A7Z0EQH4</accession>
<comment type="caution">
    <text evidence="3">The sequence shown here is derived from an EMBL/GenBank/DDBJ whole genome shotgun (WGS) entry which is preliminary data.</text>
</comment>
<evidence type="ECO:0000256" key="1">
    <source>
        <dbReference type="SAM" id="MobiDB-lite"/>
    </source>
</evidence>
<dbReference type="EMBL" id="JACCFS010000001">
    <property type="protein sequence ID" value="NYJ36434.1"/>
    <property type="molecule type" value="Genomic_DNA"/>
</dbReference>
<evidence type="ECO:0000313" key="4">
    <source>
        <dbReference type="Proteomes" id="UP000572051"/>
    </source>
</evidence>
<feature type="domain" description="Multidrug resistance protein MdtA-like C-terminal permuted SH3" evidence="2">
    <location>
        <begin position="267"/>
        <end position="321"/>
    </location>
</feature>
<dbReference type="PANTHER" id="PTHR30469">
    <property type="entry name" value="MULTIDRUG RESISTANCE PROTEIN MDTA"/>
    <property type="match status" value="1"/>
</dbReference>
<sequence>MKKWIITGVALVALAGIVAAGLLLLPRLLGGAGGEDMDAGQGALDMGGAPVEVQMGSVDSLMVLDATVRAEPGEDVEARNGGTVTRVWVSDGSLVDNGAPVVNVAVPDAAAGDGEDGEGGGTREVSLHSPVEGRVSGLEDLRVGDVLEPGAVVANVAPDEFRAVASVPANDLYRFYEDPHDILLEITEGPPAAECEFLSLGAAEGGAAGDDGDTAGEGGEFPGEEFPGEVGGGSGGSAELSCRVPSDLRVFEGVTGKMSIATGGAENVMVIPVTAVRGTSESGEVIVIASDGTEEVREVELGVSDGSSVEVVSGLSVGDQVLDPIPLDPRFDVPGAVVPGDELTEEEFMEYEGEVVE</sequence>
<dbReference type="Gene3D" id="2.40.50.100">
    <property type="match status" value="1"/>
</dbReference>
<reference evidence="3 4" key="1">
    <citation type="submission" date="2020-07" db="EMBL/GenBank/DDBJ databases">
        <title>Sequencing the genomes of 1000 actinobacteria strains.</title>
        <authorList>
            <person name="Klenk H.-P."/>
        </authorList>
    </citation>
    <scope>NUCLEOTIDE SEQUENCE [LARGE SCALE GENOMIC DNA]</scope>
    <source>
        <strain evidence="3 4">DSM 44442</strain>
    </source>
</reference>
<dbReference type="Pfam" id="PF25967">
    <property type="entry name" value="RND-MFP_C"/>
    <property type="match status" value="1"/>
</dbReference>
<feature type="compositionally biased region" description="Gly residues" evidence="1">
    <location>
        <begin position="205"/>
        <end position="221"/>
    </location>
</feature>
<protein>
    <recommendedName>
        <fullName evidence="2">Multidrug resistance protein MdtA-like C-terminal permuted SH3 domain-containing protein</fullName>
    </recommendedName>
</protein>
<keyword evidence="4" id="KW-1185">Reference proteome</keyword>
<feature type="region of interest" description="Disordered" evidence="1">
    <location>
        <begin position="205"/>
        <end position="238"/>
    </location>
</feature>
<dbReference type="Gene3D" id="2.40.420.20">
    <property type="match status" value="1"/>
</dbReference>
<gene>
    <name evidence="3" type="ORF">HNR10_004315</name>
</gene>
<evidence type="ECO:0000313" key="3">
    <source>
        <dbReference type="EMBL" id="NYJ36434.1"/>
    </source>
</evidence>
<dbReference type="Proteomes" id="UP000572051">
    <property type="component" value="Unassembled WGS sequence"/>
</dbReference>
<organism evidence="3 4">
    <name type="scientific">Nocardiopsis aegyptia</name>
    <dbReference type="NCBI Taxonomy" id="220378"/>
    <lineage>
        <taxon>Bacteria</taxon>
        <taxon>Bacillati</taxon>
        <taxon>Actinomycetota</taxon>
        <taxon>Actinomycetes</taxon>
        <taxon>Streptosporangiales</taxon>
        <taxon>Nocardiopsidaceae</taxon>
        <taxon>Nocardiopsis</taxon>
    </lineage>
</organism>
<dbReference type="GO" id="GO:0015562">
    <property type="term" value="F:efflux transmembrane transporter activity"/>
    <property type="evidence" value="ECO:0007669"/>
    <property type="project" value="TreeGrafter"/>
</dbReference>
<evidence type="ECO:0000259" key="2">
    <source>
        <dbReference type="Pfam" id="PF25967"/>
    </source>
</evidence>
<dbReference type="RefSeq" id="WP_179826326.1">
    <property type="nucleotide sequence ID" value="NZ_JACCFS010000001.1"/>
</dbReference>